<evidence type="ECO:0000313" key="6">
    <source>
        <dbReference type="EMBL" id="GGD98784.1"/>
    </source>
</evidence>
<protein>
    <submittedName>
        <fullName evidence="6">TonB-dependent receptor</fullName>
    </submittedName>
</protein>
<dbReference type="InterPro" id="IPR008969">
    <property type="entry name" value="CarboxyPept-like_regulatory"/>
</dbReference>
<dbReference type="RefSeq" id="WP_188442653.1">
    <property type="nucleotide sequence ID" value="NZ_BMGK01000010.1"/>
</dbReference>
<dbReference type="Gene3D" id="2.40.170.20">
    <property type="entry name" value="TonB-dependent receptor, beta-barrel domain"/>
    <property type="match status" value="1"/>
</dbReference>
<comment type="subcellular location">
    <subcellularLocation>
        <location evidence="1">Cell outer membrane</location>
    </subcellularLocation>
</comment>
<evidence type="ECO:0000256" key="2">
    <source>
        <dbReference type="ARBA" id="ARBA00023136"/>
    </source>
</evidence>
<evidence type="ECO:0000259" key="5">
    <source>
        <dbReference type="Pfam" id="PF07715"/>
    </source>
</evidence>
<sequence length="857" mass="96857">MGINKGQNTFIKVIFILLCWSLPINAQTDDKIPLTEVLKNIEENHDVRFSYAQNDIDTITLLPPRSGLDINQLLEYLNNNTHLSFQQIDERYIAVSPAPVNVITLCGIILDAHTKQPLSGATIQVLNTSQATVTDLDGRFHIKNIPENAQLTIRYLGYETTQWPVSTFIEKPNCFQLQLQPKTDELQEVVLRDIFTKGISKTAEGSFNLNVDNFGSLPGLTEPDILQMIQSLPGIVSVDETVSNISIRGGTTDENLILWDDIKMYQNGHFFGLISGFNPYLTKEVSVFKNGTHARYGESVSGVVAMHSDDDFTQSHQLGIQLNMINFGTFAKIKVNDKLALHLSGRRTFTDIVESPAYKQLFDKVFQDTEITNLQNLAGTGSLSSDEEFFFYDFSFKAIYNATEKDRLRVNFLTINNSLNFTETFTTETIENSETSELDQNSLAGGISWERDWNPKLSTTALVYGTYYLLDASNLDIFSNQKFIQTNEVLETGTKIDLTQSFSRAYSLSAGYQFTETGIANKQEVNIPLFRNYVKNVLRTHAFYLSNALNLENSGTRITAGLRASYIPKFEELILEPRLNIHQKLGGGFALEGAYEQKSQTVTQRIDFQSDFLGVEKRRWVLANNNDVPISKSNQFSLNLLYQKNNWLLQLEGFSKKVTGITSANQAFQNQLQFVRINGEYKSDGIELIVNKKTKNWSFWTSYTFAENNYTFSQLEPETFPHNFDIRHKLTLASSYNINRLKLAGSINWHSGKPVSLPLSRNAIEIINGTPTIQYDIPNQARNDDYIRVDLSAEYDFKAGEKTEITVNAAVLNLTNRKNVLNTYFVVEDSDTSNPVINQVEQISLGITPNISVQILF</sequence>
<dbReference type="Pfam" id="PF07715">
    <property type="entry name" value="Plug"/>
    <property type="match status" value="1"/>
</dbReference>
<keyword evidence="7" id="KW-1185">Reference proteome</keyword>
<gene>
    <name evidence="6" type="ORF">GCM10011312_22860</name>
</gene>
<evidence type="ECO:0000256" key="1">
    <source>
        <dbReference type="ARBA" id="ARBA00004442"/>
    </source>
</evidence>
<keyword evidence="6" id="KW-0675">Receptor</keyword>
<dbReference type="EMBL" id="BMGK01000010">
    <property type="protein sequence ID" value="GGD98784.1"/>
    <property type="molecule type" value="Genomic_DNA"/>
</dbReference>
<keyword evidence="4" id="KW-0732">Signal</keyword>
<feature type="chain" id="PRO_5035173880" evidence="4">
    <location>
        <begin position="27"/>
        <end position="857"/>
    </location>
</feature>
<name>A0A8J2VD56_9FLAO</name>
<dbReference type="SUPFAM" id="SSF49464">
    <property type="entry name" value="Carboxypeptidase regulatory domain-like"/>
    <property type="match status" value="1"/>
</dbReference>
<dbReference type="Gene3D" id="2.170.130.10">
    <property type="entry name" value="TonB-dependent receptor, plug domain"/>
    <property type="match status" value="1"/>
</dbReference>
<dbReference type="Proteomes" id="UP000652231">
    <property type="component" value="Unassembled WGS sequence"/>
</dbReference>
<accession>A0A8J2VD56</accession>
<reference evidence="6" key="1">
    <citation type="journal article" date="2014" name="Int. J. Syst. Evol. Microbiol.">
        <title>Complete genome sequence of Corynebacterium casei LMG S-19264T (=DSM 44701T), isolated from a smear-ripened cheese.</title>
        <authorList>
            <consortium name="US DOE Joint Genome Institute (JGI-PGF)"/>
            <person name="Walter F."/>
            <person name="Albersmeier A."/>
            <person name="Kalinowski J."/>
            <person name="Ruckert C."/>
        </authorList>
    </citation>
    <scope>NUCLEOTIDE SEQUENCE</scope>
    <source>
        <strain evidence="6">CGMCC 1.12924</strain>
    </source>
</reference>
<feature type="signal peptide" evidence="4">
    <location>
        <begin position="1"/>
        <end position="26"/>
    </location>
</feature>
<dbReference type="InterPro" id="IPR037066">
    <property type="entry name" value="Plug_dom_sf"/>
</dbReference>
<dbReference type="GO" id="GO:0009279">
    <property type="term" value="C:cell outer membrane"/>
    <property type="evidence" value="ECO:0007669"/>
    <property type="project" value="UniProtKB-SubCell"/>
</dbReference>
<dbReference type="InterPro" id="IPR036942">
    <property type="entry name" value="Beta-barrel_TonB_sf"/>
</dbReference>
<evidence type="ECO:0000256" key="3">
    <source>
        <dbReference type="ARBA" id="ARBA00023237"/>
    </source>
</evidence>
<dbReference type="InterPro" id="IPR012910">
    <property type="entry name" value="Plug_dom"/>
</dbReference>
<evidence type="ECO:0000256" key="4">
    <source>
        <dbReference type="SAM" id="SignalP"/>
    </source>
</evidence>
<dbReference type="SUPFAM" id="SSF56935">
    <property type="entry name" value="Porins"/>
    <property type="match status" value="1"/>
</dbReference>
<keyword evidence="3" id="KW-0998">Cell outer membrane</keyword>
<proteinExistence type="predicted"/>
<dbReference type="AlphaFoldDB" id="A0A8J2VD56"/>
<evidence type="ECO:0000313" key="7">
    <source>
        <dbReference type="Proteomes" id="UP000652231"/>
    </source>
</evidence>
<comment type="caution">
    <text evidence="6">The sequence shown here is derived from an EMBL/GenBank/DDBJ whole genome shotgun (WGS) entry which is preliminary data.</text>
</comment>
<organism evidence="6 7">
    <name type="scientific">Planktosalinus lacus</name>
    <dbReference type="NCBI Taxonomy" id="1526573"/>
    <lineage>
        <taxon>Bacteria</taxon>
        <taxon>Pseudomonadati</taxon>
        <taxon>Bacteroidota</taxon>
        <taxon>Flavobacteriia</taxon>
        <taxon>Flavobacteriales</taxon>
        <taxon>Flavobacteriaceae</taxon>
        <taxon>Planktosalinus</taxon>
    </lineage>
</organism>
<reference evidence="6" key="2">
    <citation type="submission" date="2020-09" db="EMBL/GenBank/DDBJ databases">
        <authorList>
            <person name="Sun Q."/>
            <person name="Zhou Y."/>
        </authorList>
    </citation>
    <scope>NUCLEOTIDE SEQUENCE</scope>
    <source>
        <strain evidence="6">CGMCC 1.12924</strain>
    </source>
</reference>
<dbReference type="Pfam" id="PF13715">
    <property type="entry name" value="CarbopepD_reg_2"/>
    <property type="match status" value="1"/>
</dbReference>
<dbReference type="Gene3D" id="2.60.40.1120">
    <property type="entry name" value="Carboxypeptidase-like, regulatory domain"/>
    <property type="match status" value="1"/>
</dbReference>
<keyword evidence="2" id="KW-0472">Membrane</keyword>
<feature type="domain" description="TonB-dependent receptor plug" evidence="5">
    <location>
        <begin position="224"/>
        <end position="302"/>
    </location>
</feature>